<proteinExistence type="predicted"/>
<sequence length="304" mass="35064">MPHFLLPKQRRCPQGASLSKSARERLVNVPKVDTYVFQIQECQEMCSKLKLDRPISYSVPNTPFPLLRNRTMLLSSETRLPAYGTSKFRPISLRSAPVLAWEDSEIHVEVGNHEHDNNSASDKSVSEYGHHSDVYHSNHVKTNQTQKRNKMDPLRLSEYLKEHGFGYPLLLTSSHKQRRMSAVLPPGVRARKLPSNPSKREKIKGRARLDQEIANMRAMAFCEQQTPKVFRTASANMENRDVQFVEDEMREHLHTEEMIEDDTGSVTMMPIRKDELFKRIDTWLEGVCDAFRTNTSKENTQKQG</sequence>
<protein>
    <submittedName>
        <fullName evidence="1">Uncharacterized protein</fullName>
    </submittedName>
</protein>
<gene>
    <name evidence="1" type="ORF">CHS0354_041191</name>
</gene>
<keyword evidence="2" id="KW-1185">Reference proteome</keyword>
<reference evidence="1" key="1">
    <citation type="journal article" date="2021" name="Genome Biol. Evol.">
        <title>A High-Quality Reference Genome for a Parasitic Bivalve with Doubly Uniparental Inheritance (Bivalvia: Unionida).</title>
        <authorList>
            <person name="Smith C.H."/>
        </authorList>
    </citation>
    <scope>NUCLEOTIDE SEQUENCE</scope>
    <source>
        <strain evidence="1">CHS0354</strain>
    </source>
</reference>
<evidence type="ECO:0000313" key="1">
    <source>
        <dbReference type="EMBL" id="KAK3590139.1"/>
    </source>
</evidence>
<organism evidence="1 2">
    <name type="scientific">Potamilus streckersoni</name>
    <dbReference type="NCBI Taxonomy" id="2493646"/>
    <lineage>
        <taxon>Eukaryota</taxon>
        <taxon>Metazoa</taxon>
        <taxon>Spiralia</taxon>
        <taxon>Lophotrochozoa</taxon>
        <taxon>Mollusca</taxon>
        <taxon>Bivalvia</taxon>
        <taxon>Autobranchia</taxon>
        <taxon>Heteroconchia</taxon>
        <taxon>Palaeoheterodonta</taxon>
        <taxon>Unionida</taxon>
        <taxon>Unionoidea</taxon>
        <taxon>Unionidae</taxon>
        <taxon>Ambleminae</taxon>
        <taxon>Lampsilini</taxon>
        <taxon>Potamilus</taxon>
    </lineage>
</organism>
<accession>A0AAE0SDW4</accession>
<dbReference type="AlphaFoldDB" id="A0AAE0SDW4"/>
<comment type="caution">
    <text evidence="1">The sequence shown here is derived from an EMBL/GenBank/DDBJ whole genome shotgun (WGS) entry which is preliminary data.</text>
</comment>
<reference evidence="1" key="2">
    <citation type="journal article" date="2021" name="Genome Biol. Evol.">
        <title>Developing a high-quality reference genome for a parasitic bivalve with doubly uniparental inheritance (Bivalvia: Unionida).</title>
        <authorList>
            <person name="Smith C.H."/>
        </authorList>
    </citation>
    <scope>NUCLEOTIDE SEQUENCE</scope>
    <source>
        <strain evidence="1">CHS0354</strain>
        <tissue evidence="1">Mantle</tissue>
    </source>
</reference>
<dbReference type="EMBL" id="JAEAOA010002345">
    <property type="protein sequence ID" value="KAK3590139.1"/>
    <property type="molecule type" value="Genomic_DNA"/>
</dbReference>
<reference evidence="1" key="3">
    <citation type="submission" date="2023-05" db="EMBL/GenBank/DDBJ databases">
        <authorList>
            <person name="Smith C.H."/>
        </authorList>
    </citation>
    <scope>NUCLEOTIDE SEQUENCE</scope>
    <source>
        <strain evidence="1">CHS0354</strain>
        <tissue evidence="1">Mantle</tissue>
    </source>
</reference>
<name>A0AAE0SDW4_9BIVA</name>
<evidence type="ECO:0000313" key="2">
    <source>
        <dbReference type="Proteomes" id="UP001195483"/>
    </source>
</evidence>
<dbReference type="Proteomes" id="UP001195483">
    <property type="component" value="Unassembled WGS sequence"/>
</dbReference>